<feature type="domain" description="Phosphatidate phosphatase APP1 catalytic" evidence="1">
    <location>
        <begin position="156"/>
        <end position="311"/>
    </location>
</feature>
<dbReference type="InterPro" id="IPR052935">
    <property type="entry name" value="Mg2+_PAP"/>
</dbReference>
<sequence>MNLSGLLPLLYFFKRKFSQAKLWLWIRLGLVKSVMIQPYLGFGNEREVYLAGRVLEDKGIIPASPEDTFWRNFRTMRKRFLTVIIPGVEVKANWKGKQFFSQTDEEGYFEFRIHPQTAPKSGWQSISLSLTRAVLTHQQEVSAEAMVFIPSSKADFGVISDIDDTIVPTGAMRLWDMLKTTFAKNAHSRIPFPGVSAFYAALRKGSDGVDSNPLFYVSSSPWNLYDFLMELMEVHQIPPGPLMLRDLGLSRDQLIAGSHRDHKLKQIRHILGVFHHLDFILIGDSGQEDPVIYQEIIEEFPGRVLAVYIRNVADKALKQLQVEYQKIGVPLILVKDTMEASEHAAQNGWILETDRNKIRRQKVEDEED</sequence>
<dbReference type="Pfam" id="PF09949">
    <property type="entry name" value="APP1_cat"/>
    <property type="match status" value="1"/>
</dbReference>
<evidence type="ECO:0000313" key="3">
    <source>
        <dbReference type="Proteomes" id="UP000199060"/>
    </source>
</evidence>
<dbReference type="InterPro" id="IPR019236">
    <property type="entry name" value="APP1_cat"/>
</dbReference>
<dbReference type="PANTHER" id="PTHR28208:SF3">
    <property type="entry name" value="PHOSPHATIDATE PHOSPHATASE APP1"/>
    <property type="match status" value="1"/>
</dbReference>
<accession>A0A1G6MI76</accession>
<gene>
    <name evidence="2" type="ORF">SAMN04488104_1001191</name>
</gene>
<dbReference type="Proteomes" id="UP000199060">
    <property type="component" value="Unassembled WGS sequence"/>
</dbReference>
<dbReference type="OrthoDB" id="9789875at2"/>
<dbReference type="AlphaFoldDB" id="A0A1G6MI76"/>
<protein>
    <submittedName>
        <fullName evidence="2">Phosphatidate phosphatase APP1</fullName>
    </submittedName>
</protein>
<dbReference type="RefSeq" id="WP_087937554.1">
    <property type="nucleotide sequence ID" value="NZ_FNAC01000001.1"/>
</dbReference>
<proteinExistence type="predicted"/>
<dbReference type="PANTHER" id="PTHR28208">
    <property type="entry name" value="PHOSPHATIDATE PHOSPHATASE APP1"/>
    <property type="match status" value="1"/>
</dbReference>
<dbReference type="STRING" id="686796.SAMN04488104_1001191"/>
<evidence type="ECO:0000259" key="1">
    <source>
        <dbReference type="Pfam" id="PF09949"/>
    </source>
</evidence>
<keyword evidence="3" id="KW-1185">Reference proteome</keyword>
<evidence type="ECO:0000313" key="2">
    <source>
        <dbReference type="EMBL" id="SDC54937.1"/>
    </source>
</evidence>
<dbReference type="GO" id="GO:0008195">
    <property type="term" value="F:phosphatidate phosphatase activity"/>
    <property type="evidence" value="ECO:0007669"/>
    <property type="project" value="InterPro"/>
</dbReference>
<reference evidence="3" key="1">
    <citation type="submission" date="2016-10" db="EMBL/GenBank/DDBJ databases">
        <authorList>
            <person name="Varghese N."/>
            <person name="Submissions S."/>
        </authorList>
    </citation>
    <scope>NUCLEOTIDE SEQUENCE [LARGE SCALE GENOMIC DNA]</scope>
    <source>
        <strain evidence="3">DSM 23095</strain>
    </source>
</reference>
<dbReference type="EMBL" id="FNAC01000001">
    <property type="protein sequence ID" value="SDC54937.1"/>
    <property type="molecule type" value="Genomic_DNA"/>
</dbReference>
<organism evidence="2 3">
    <name type="scientific">Algoriphagus faecimaris</name>
    <dbReference type="NCBI Taxonomy" id="686796"/>
    <lineage>
        <taxon>Bacteria</taxon>
        <taxon>Pseudomonadati</taxon>
        <taxon>Bacteroidota</taxon>
        <taxon>Cytophagia</taxon>
        <taxon>Cytophagales</taxon>
        <taxon>Cyclobacteriaceae</taxon>
        <taxon>Algoriphagus</taxon>
    </lineage>
</organism>
<name>A0A1G6MI76_9BACT</name>